<feature type="transmembrane region" description="Helical" evidence="9">
    <location>
        <begin position="894"/>
        <end position="920"/>
    </location>
</feature>
<feature type="domain" description="Ammonium transporter AmtB-like" evidence="10">
    <location>
        <begin position="547"/>
        <end position="944"/>
    </location>
</feature>
<feature type="domain" description="Ammonium transporter AmtB-like" evidence="10">
    <location>
        <begin position="18"/>
        <end position="415"/>
    </location>
</feature>
<proteinExistence type="inferred from homology"/>
<comment type="similarity">
    <text evidence="2">Belongs to the ammonia transporter channel (TC 1.A.11.2) family.</text>
</comment>
<feature type="transmembrane region" description="Helical" evidence="9">
    <location>
        <begin position="769"/>
        <end position="793"/>
    </location>
</feature>
<feature type="transmembrane region" description="Helical" evidence="9">
    <location>
        <begin position="156"/>
        <end position="186"/>
    </location>
</feature>
<feature type="transmembrane region" description="Helical" evidence="9">
    <location>
        <begin position="828"/>
        <end position="844"/>
    </location>
</feature>
<evidence type="ECO:0000256" key="1">
    <source>
        <dbReference type="ARBA" id="ARBA00004141"/>
    </source>
</evidence>
<dbReference type="PANTHER" id="PTHR11730:SF58">
    <property type="entry name" value="AMMONIUM TRANSPORTER"/>
    <property type="match status" value="1"/>
</dbReference>
<evidence type="ECO:0000256" key="9">
    <source>
        <dbReference type="SAM" id="Phobius"/>
    </source>
</evidence>
<evidence type="ECO:0000256" key="6">
    <source>
        <dbReference type="ARBA" id="ARBA00023136"/>
    </source>
</evidence>
<feature type="transmembrane region" description="Helical" evidence="9">
    <location>
        <begin position="632"/>
        <end position="651"/>
    </location>
</feature>
<keyword evidence="4 9" id="KW-0812">Transmembrane</keyword>
<accession>A0A914VDM6</accession>
<evidence type="ECO:0000256" key="7">
    <source>
        <dbReference type="ARBA" id="ARBA00023177"/>
    </source>
</evidence>
<comment type="subcellular location">
    <subcellularLocation>
        <location evidence="1">Membrane</location>
        <topology evidence="1">Multi-pass membrane protein</topology>
    </subcellularLocation>
</comment>
<feature type="transmembrane region" description="Helical" evidence="9">
    <location>
        <begin position="371"/>
        <end position="392"/>
    </location>
</feature>
<dbReference type="FunFam" id="1.10.3430.10:FF:000008">
    <property type="entry name" value="Ammonium transporter"/>
    <property type="match status" value="2"/>
</dbReference>
<feature type="coiled-coil region" evidence="8">
    <location>
        <begin position="418"/>
        <end position="445"/>
    </location>
</feature>
<feature type="transmembrane region" description="Helical" evidence="9">
    <location>
        <begin position="800"/>
        <end position="822"/>
    </location>
</feature>
<feature type="transmembrane region" description="Helical" evidence="9">
    <location>
        <begin position="658"/>
        <end position="678"/>
    </location>
</feature>
<sequence>MRNGTKVNYEVTEDDAGWIMSNTFLILTMQTGFGMLEAGSVSHKNVANIMIKNCVDVTLGGFVYWSFGYALSYGEPSTPFFGYGNFFVTADLNEDDAGSIFAHYVFQLSFATAATTIVSGAVAERMRLEAYMLFAVLNTLGYCLPAMWTWHRNGFLYAMGFFDFVGGCVVHGTGGASALVAAYMLGPRYNRFKKGPDGVHYTASSPATALTGLFMLWWAWLGFNCGSTFGISKDRWKISAKVAVTTLNGSIAGGIVGLISSYIVFKGRFSIDYIIVSVLSGLVSITASCAVISPAEALIVGFIGAFLALLALNFLEYMEIDDPVGAIPTHFTSAAWGTIVVGIFGKDDLSLLGGHNGLLHGGDFHLLKVQAIGWLLISLWSGLFTWAVFYAMHKVGILRMSLKDELLGADWVVHGVRSETITTKIEKILEQLNIAEEQFQDILKKIIIELTSNTYYRPPRFPLSAIISDELGDNQLSKERAADGRMRLMSRALSIQVADCWPAFNANIYTSEDIIPKANEPKLKNVMKSNLTSQPTYTEVTEDDAGWILSNTFLILTMQTGFGMLEAGSVSYKNIANIMVKNCVDVTLGGLVYWVAGYALSFGEPSTPFFGYGNFFVTAATVADTGRQYAHYVFQLSFATAATTIVSGAVAERMQLQAYMLFAIVNTFGYCLPAMWAWHHNGFLGSIGFFDFAGGCVVHGTGGASAFVAAYILGARYKRFPRGGEEAVHYTASSPVTALTGLFMLWWAWLGFNCGSTFGISKDRWKVAAKVAVTTLNGSIAGGIVGLVSSFVVFKGRFNIDYIILSVMGGLVSITANCAIISPAESLIIGAIGAAIALFAIRVIERMEIDDPVGAIPVHFASAGWGTMCVGIFGKNDFDLLKGHNGLLHGGGLYLLQVQAFGWILISLWSALFTAVFFLAMNRAGILRMSLQDELMGADWVEHGVRSESVGNKIEKIIKQMNLPEDEVQDVFKKMIIEATSSNERQSAFFLGGVNEEDAFNMARVLSQTRQGSVITSRLIRRASEMTIKDLPPSRKISLLNGTTSRKESLAVRKESSVRCRPSSTPLIMMKEDHKNGIP</sequence>
<feature type="transmembrane region" description="Helical" evidence="9">
    <location>
        <begin position="856"/>
        <end position="874"/>
    </location>
</feature>
<evidence type="ECO:0000256" key="2">
    <source>
        <dbReference type="ARBA" id="ARBA00005887"/>
    </source>
</evidence>
<evidence type="ECO:0000313" key="11">
    <source>
        <dbReference type="Proteomes" id="UP000887566"/>
    </source>
</evidence>
<feature type="transmembrane region" description="Helical" evidence="9">
    <location>
        <begin position="57"/>
        <end position="74"/>
    </location>
</feature>
<organism evidence="11 12">
    <name type="scientific">Plectus sambesii</name>
    <dbReference type="NCBI Taxonomy" id="2011161"/>
    <lineage>
        <taxon>Eukaryota</taxon>
        <taxon>Metazoa</taxon>
        <taxon>Ecdysozoa</taxon>
        <taxon>Nematoda</taxon>
        <taxon>Chromadorea</taxon>
        <taxon>Plectida</taxon>
        <taxon>Plectina</taxon>
        <taxon>Plectoidea</taxon>
        <taxon>Plectidae</taxon>
        <taxon>Plectus</taxon>
    </lineage>
</organism>
<protein>
    <submittedName>
        <fullName evidence="12">Ammonium transporter AmtB-like domain-containing protein</fullName>
    </submittedName>
</protein>
<feature type="transmembrane region" description="Helical" evidence="9">
    <location>
        <begin position="130"/>
        <end position="150"/>
    </location>
</feature>
<feature type="transmembrane region" description="Helical" evidence="9">
    <location>
        <begin position="240"/>
        <end position="264"/>
    </location>
</feature>
<evidence type="ECO:0000313" key="12">
    <source>
        <dbReference type="WBParaSite" id="PSAMB.scaffold1843size27380.g15166.t1"/>
    </source>
</evidence>
<dbReference type="GO" id="GO:0097272">
    <property type="term" value="P:ammonium homeostasis"/>
    <property type="evidence" value="ECO:0007669"/>
    <property type="project" value="TreeGrafter"/>
</dbReference>
<dbReference type="GO" id="GO:0008519">
    <property type="term" value="F:ammonium channel activity"/>
    <property type="evidence" value="ECO:0007669"/>
    <property type="project" value="InterPro"/>
</dbReference>
<feature type="transmembrane region" description="Helical" evidence="9">
    <location>
        <begin position="299"/>
        <end position="315"/>
    </location>
</feature>
<dbReference type="AlphaFoldDB" id="A0A914VDM6"/>
<evidence type="ECO:0000256" key="4">
    <source>
        <dbReference type="ARBA" id="ARBA00022692"/>
    </source>
</evidence>
<dbReference type="PROSITE" id="PS01219">
    <property type="entry name" value="AMMONIUM_TRANSP"/>
    <property type="match status" value="1"/>
</dbReference>
<evidence type="ECO:0000256" key="3">
    <source>
        <dbReference type="ARBA" id="ARBA00022448"/>
    </source>
</evidence>
<dbReference type="WBParaSite" id="PSAMB.scaffold1843size27380.g15166.t1">
    <property type="protein sequence ID" value="PSAMB.scaffold1843size27380.g15166.t1"/>
    <property type="gene ID" value="PSAMB.scaffold1843size27380.g15166"/>
</dbReference>
<name>A0A914VDM6_9BILA</name>
<keyword evidence="3" id="KW-0813">Transport</keyword>
<dbReference type="Gene3D" id="1.10.3430.10">
    <property type="entry name" value="Ammonium transporter AmtB like domains"/>
    <property type="match status" value="2"/>
</dbReference>
<keyword evidence="11" id="KW-1185">Reference proteome</keyword>
<evidence type="ECO:0000256" key="8">
    <source>
        <dbReference type="SAM" id="Coils"/>
    </source>
</evidence>
<feature type="transmembrane region" description="Helical" evidence="9">
    <location>
        <begin position="327"/>
        <end position="345"/>
    </location>
</feature>
<feature type="transmembrane region" description="Helical" evidence="9">
    <location>
        <begin position="198"/>
        <end position="220"/>
    </location>
</feature>
<keyword evidence="8" id="KW-0175">Coiled coil</keyword>
<keyword evidence="5 9" id="KW-1133">Transmembrane helix</keyword>
<dbReference type="InterPro" id="IPR024041">
    <property type="entry name" value="NH4_transpt_AmtB-like_dom"/>
</dbReference>
<keyword evidence="7" id="KW-0924">Ammonia transport</keyword>
<evidence type="ECO:0000259" key="10">
    <source>
        <dbReference type="Pfam" id="PF00909"/>
    </source>
</evidence>
<dbReference type="PANTHER" id="PTHR11730">
    <property type="entry name" value="AMMONIUM TRANSPORTER"/>
    <property type="match status" value="1"/>
</dbReference>
<dbReference type="Pfam" id="PF00909">
    <property type="entry name" value="Ammonium_transp"/>
    <property type="match status" value="2"/>
</dbReference>
<dbReference type="Proteomes" id="UP000887566">
    <property type="component" value="Unplaced"/>
</dbReference>
<reference evidence="12" key="1">
    <citation type="submission" date="2022-11" db="UniProtKB">
        <authorList>
            <consortium name="WormBaseParasite"/>
        </authorList>
    </citation>
    <scope>IDENTIFICATION</scope>
</reference>
<dbReference type="InterPro" id="IPR018047">
    <property type="entry name" value="Ammonium_transpt_CS"/>
</dbReference>
<feature type="transmembrane region" description="Helical" evidence="9">
    <location>
        <begin position="101"/>
        <end position="123"/>
    </location>
</feature>
<dbReference type="InterPro" id="IPR029020">
    <property type="entry name" value="Ammonium/urea_transptr"/>
</dbReference>
<feature type="transmembrane region" description="Helical" evidence="9">
    <location>
        <begin position="271"/>
        <end position="293"/>
    </location>
</feature>
<feature type="transmembrane region" description="Helical" evidence="9">
    <location>
        <begin position="690"/>
        <end position="715"/>
    </location>
</feature>
<keyword evidence="6 9" id="KW-0472">Membrane</keyword>
<feature type="transmembrane region" description="Helical" evidence="9">
    <location>
        <begin position="583"/>
        <end position="602"/>
    </location>
</feature>
<dbReference type="SUPFAM" id="SSF111352">
    <property type="entry name" value="Ammonium transporter"/>
    <property type="match status" value="2"/>
</dbReference>
<feature type="transmembrane region" description="Helical" evidence="9">
    <location>
        <begin position="727"/>
        <end position="749"/>
    </location>
</feature>
<dbReference type="GO" id="GO:0005886">
    <property type="term" value="C:plasma membrane"/>
    <property type="evidence" value="ECO:0007669"/>
    <property type="project" value="TreeGrafter"/>
</dbReference>
<evidence type="ECO:0000256" key="5">
    <source>
        <dbReference type="ARBA" id="ARBA00022989"/>
    </source>
</evidence>